<name>A7H3I8_CAMJD</name>
<evidence type="ECO:0000313" key="2">
    <source>
        <dbReference type="Proteomes" id="UP000002302"/>
    </source>
</evidence>
<accession>A7H3I8</accession>
<evidence type="ECO:0000313" key="1">
    <source>
        <dbReference type="EMBL" id="ABS43965.1"/>
    </source>
</evidence>
<organism evidence="1 2">
    <name type="scientific">Campylobacter jejuni subsp. doylei (strain ATCC BAA-1458 / RM4099 / 269.97)</name>
    <dbReference type="NCBI Taxonomy" id="360109"/>
    <lineage>
        <taxon>Bacteria</taxon>
        <taxon>Pseudomonadati</taxon>
        <taxon>Campylobacterota</taxon>
        <taxon>Epsilonproteobacteria</taxon>
        <taxon>Campylobacterales</taxon>
        <taxon>Campylobacteraceae</taxon>
        <taxon>Campylobacter</taxon>
    </lineage>
</organism>
<reference evidence="2" key="1">
    <citation type="submission" date="2007-07" db="EMBL/GenBank/DDBJ databases">
        <title>Complete genome sequence of Campylobacter jejuni subsp doylei 269.97 isolated from human blood.</title>
        <authorList>
            <person name="Fouts D.E."/>
            <person name="Mongodin E.F."/>
            <person name="Puiu D."/>
            <person name="Sebastian Y."/>
            <person name="Miller W.G."/>
            <person name="Mandrell R.E."/>
            <person name="Lastovica A.J."/>
            <person name="Nelson K.E."/>
        </authorList>
    </citation>
    <scope>NUCLEOTIDE SEQUENCE [LARGE SCALE GENOMIC DNA]</scope>
    <source>
        <strain evidence="2">ATCC BAA-1458 / RM4099 / 269.97</strain>
    </source>
</reference>
<dbReference type="AlphaFoldDB" id="A7H3I8"/>
<sequence>MMIPYFSKFCKYFCYEMPIFWVFEWGDLFFQINWEKITFFI</sequence>
<dbReference type="EMBL" id="CP000768">
    <property type="protein sequence ID" value="ABS43965.1"/>
    <property type="molecule type" value="Genomic_DNA"/>
</dbReference>
<dbReference type="Proteomes" id="UP000002302">
    <property type="component" value="Chromosome"/>
</dbReference>
<proteinExistence type="predicted"/>
<dbReference type="KEGG" id="cjd:JJD26997_0955"/>
<dbReference type="HOGENOM" id="CLU_3267151_0_0_7"/>
<gene>
    <name evidence="1" type="ordered locus">JJD26997_0955</name>
</gene>
<protein>
    <submittedName>
        <fullName evidence="1">Uncharacterized protein</fullName>
    </submittedName>
</protein>